<evidence type="ECO:0008006" key="3">
    <source>
        <dbReference type="Google" id="ProtNLM"/>
    </source>
</evidence>
<name>A0A5M3Q1K4_9GAMM</name>
<proteinExistence type="predicted"/>
<dbReference type="AlphaFoldDB" id="A0A5M3Q1K4"/>
<comment type="caution">
    <text evidence="1">The sequence shown here is derived from an EMBL/GenBank/DDBJ whole genome shotgun (WGS) entry which is preliminary data.</text>
</comment>
<protein>
    <recommendedName>
        <fullName evidence="3">DUF1585 domain-containing protein</fullName>
    </recommendedName>
</protein>
<reference evidence="1 2" key="1">
    <citation type="journal article" date="2019" name="J. Gen. Appl. Microbiol.">
        <title>Aerobic degradation of cis-dichloroethene by the marine bacterium Marinobacter salsuginis strain 5N-3.</title>
        <authorList>
            <person name="Inoue Y."/>
            <person name="Fukunaga Y."/>
            <person name="Katsumata H."/>
            <person name="Ohji S."/>
            <person name="Hosoyama A."/>
            <person name="Mori K."/>
            <person name="Ando K."/>
        </authorList>
    </citation>
    <scope>NUCLEOTIDE SEQUENCE [LARGE SCALE GENOMIC DNA]</scope>
    <source>
        <strain evidence="1 2">NBRC 109114</strain>
    </source>
</reference>
<dbReference type="EMBL" id="BGZI01000019">
    <property type="protein sequence ID" value="GBO89088.1"/>
    <property type="molecule type" value="Genomic_DNA"/>
</dbReference>
<accession>A0A5M3Q1K4</accession>
<evidence type="ECO:0000313" key="2">
    <source>
        <dbReference type="Proteomes" id="UP000387223"/>
    </source>
</evidence>
<dbReference type="Proteomes" id="UP000387223">
    <property type="component" value="Unassembled WGS sequence"/>
</dbReference>
<sequence>MSKGINVQMLTKTEGKDMTARNRIRSLLCKACSTAVLVALVSGQASLAQAGPREQAKRIHDRIAGVPPSESVLNSMASLIPSNPEGAAFIAMDDPAFYNVTLKNFAAPWTNEAMSKFVPLNDYIATVIGLVRENEDFRKILYDDVLYVGNSSELAVPPYSVNNNNHYVWLEERAVDLSDPDNLVRVNQSTYTGLPPAATAGVITSRASARAFFSAGTNRAMFRFTLINHMCNDLEQVADVTLPPDRIRQDVSRSPGGDSRVFLNNCVGCHSGMDPMAQAFAYYDYEYDANADPDGELGRLVYNAMGETDPETGSRVQAKYHINSATFEQGYVTPDDSWDNYWRQGANRRLGWDPSLPGSGSGAKSLGREFAHSDAFAECQVKKVFENVCLRPPSDSADRSQVSSMVASFASQGYDLKQVFAESAVYCMGE</sequence>
<gene>
    <name evidence="1" type="ORF">MSSD14B_27560</name>
</gene>
<evidence type="ECO:0000313" key="1">
    <source>
        <dbReference type="EMBL" id="GBO89088.1"/>
    </source>
</evidence>
<organism evidence="1 2">
    <name type="scientific">Marinobacter salsuginis</name>
    <dbReference type="NCBI Taxonomy" id="418719"/>
    <lineage>
        <taxon>Bacteria</taxon>
        <taxon>Pseudomonadati</taxon>
        <taxon>Pseudomonadota</taxon>
        <taxon>Gammaproteobacteria</taxon>
        <taxon>Pseudomonadales</taxon>
        <taxon>Marinobacteraceae</taxon>
        <taxon>Marinobacter</taxon>
    </lineage>
</organism>